<evidence type="ECO:0000313" key="8">
    <source>
        <dbReference type="Proteomes" id="UP001629246"/>
    </source>
</evidence>
<feature type="domain" description="Thiolase N-terminal" evidence="5">
    <location>
        <begin position="4"/>
        <end position="198"/>
    </location>
</feature>
<proteinExistence type="inferred from homology"/>
<accession>A0ABW9A9H6</accession>
<dbReference type="NCBIfam" id="TIGR01930">
    <property type="entry name" value="AcCoA-C-Actrans"/>
    <property type="match status" value="1"/>
</dbReference>
<dbReference type="GO" id="GO:0003988">
    <property type="term" value="F:acetyl-CoA C-acyltransferase activity"/>
    <property type="evidence" value="ECO:0007669"/>
    <property type="project" value="UniProtKB-EC"/>
</dbReference>
<comment type="similarity">
    <text evidence="1 4">Belongs to the thiolase-like superfamily. Thiolase family.</text>
</comment>
<reference evidence="7 8" key="1">
    <citation type="journal article" date="2024" name="Chem. Sci.">
        <title>Discovery of megapolipeptins by genome mining of a Burkholderiales bacteria collection.</title>
        <authorList>
            <person name="Paulo B.S."/>
            <person name="Recchia M.J.J."/>
            <person name="Lee S."/>
            <person name="Fergusson C.H."/>
            <person name="Romanowski S.B."/>
            <person name="Hernandez A."/>
            <person name="Krull N."/>
            <person name="Liu D.Y."/>
            <person name="Cavanagh H."/>
            <person name="Bos A."/>
            <person name="Gray C.A."/>
            <person name="Murphy B.T."/>
            <person name="Linington R.G."/>
            <person name="Eustaquio A.S."/>
        </authorList>
    </citation>
    <scope>NUCLEOTIDE SEQUENCE [LARGE SCALE GENOMIC DNA]</scope>
    <source>
        <strain evidence="7 8">RL21-008-BIB-A</strain>
    </source>
</reference>
<dbReference type="Pfam" id="PF00108">
    <property type="entry name" value="Thiolase_N"/>
    <property type="match status" value="1"/>
</dbReference>
<dbReference type="EMBL" id="JAQQFM010000006">
    <property type="protein sequence ID" value="MFL9925551.1"/>
    <property type="molecule type" value="Genomic_DNA"/>
</dbReference>
<dbReference type="PIRSF" id="PIRSF000429">
    <property type="entry name" value="Ac-CoA_Ac_transf"/>
    <property type="match status" value="1"/>
</dbReference>
<feature type="domain" description="Thiolase C-terminal" evidence="6">
    <location>
        <begin position="276"/>
        <end position="387"/>
    </location>
</feature>
<sequence>MNDVLILGWARSAVTPVGGALSQLQAHEIGAPVLQGLLQRFAIPAHAIDTVIAGNALGAGGNPARMVALAAGLPDRVAALSIDSQCCAGLDAVTLAAGMLAAGNAGLVIAGGVEAWSRAPIRQHRPLLKDEAAMAYERPAFAPDPARDPDLLLAAARHAWQAGISRTQQDAWALASHARALAARERMRDEIVAIGDAHHDSYPRHLDAAKLARMPLAAMTDDTGITQEDRLKHAVSRIAVSPRADGAAFVVMATRAAAERLQLHAQFIWRGGLSLGAAPEMPMLAAAEAAQALLARAALQAKDMWGFELHDAFAAQAIAFCQTLTASPAHINRGGGGLGRGHPIGASGAIALVRLLADMHAQAAHGTSGLAAIAGAGGIGAAAIVQRL</sequence>
<evidence type="ECO:0000256" key="2">
    <source>
        <dbReference type="ARBA" id="ARBA00022679"/>
    </source>
</evidence>
<dbReference type="PANTHER" id="PTHR18919">
    <property type="entry name" value="ACETYL-COA C-ACYLTRANSFERASE"/>
    <property type="match status" value="1"/>
</dbReference>
<dbReference type="SUPFAM" id="SSF53901">
    <property type="entry name" value="Thiolase-like"/>
    <property type="match status" value="2"/>
</dbReference>
<dbReference type="Gene3D" id="3.40.47.10">
    <property type="match status" value="1"/>
</dbReference>
<keyword evidence="3 4" id="KW-0012">Acyltransferase</keyword>
<dbReference type="InterPro" id="IPR016039">
    <property type="entry name" value="Thiolase-like"/>
</dbReference>
<name>A0ABW9A9H6_9BURK</name>
<comment type="caution">
    <text evidence="7">The sequence shown here is derived from an EMBL/GenBank/DDBJ whole genome shotgun (WGS) entry which is preliminary data.</text>
</comment>
<dbReference type="InterPro" id="IPR002155">
    <property type="entry name" value="Thiolase"/>
</dbReference>
<keyword evidence="8" id="KW-1185">Reference proteome</keyword>
<evidence type="ECO:0000256" key="4">
    <source>
        <dbReference type="RuleBase" id="RU003557"/>
    </source>
</evidence>
<evidence type="ECO:0000256" key="3">
    <source>
        <dbReference type="ARBA" id="ARBA00023315"/>
    </source>
</evidence>
<dbReference type="InterPro" id="IPR020617">
    <property type="entry name" value="Thiolase_C"/>
</dbReference>
<evidence type="ECO:0000256" key="1">
    <source>
        <dbReference type="ARBA" id="ARBA00010982"/>
    </source>
</evidence>
<dbReference type="EC" id="2.3.1.16" evidence="7"/>
<evidence type="ECO:0000313" key="7">
    <source>
        <dbReference type="EMBL" id="MFL9925551.1"/>
    </source>
</evidence>
<evidence type="ECO:0000259" key="5">
    <source>
        <dbReference type="Pfam" id="PF00108"/>
    </source>
</evidence>
<keyword evidence="2 4" id="KW-0808">Transferase</keyword>
<evidence type="ECO:0000259" key="6">
    <source>
        <dbReference type="Pfam" id="PF02803"/>
    </source>
</evidence>
<dbReference type="PANTHER" id="PTHR18919:SF151">
    <property type="entry name" value="BLR2427 PROTEIN"/>
    <property type="match status" value="1"/>
</dbReference>
<dbReference type="RefSeq" id="WP_408158741.1">
    <property type="nucleotide sequence ID" value="NZ_JAQQFM010000006.1"/>
</dbReference>
<dbReference type="Pfam" id="PF02803">
    <property type="entry name" value="Thiolase_C"/>
    <property type="match status" value="1"/>
</dbReference>
<protein>
    <submittedName>
        <fullName evidence="7">Acetyl-CoA C-acyltransferase</fullName>
        <ecNumber evidence="7">2.3.1.16</ecNumber>
    </submittedName>
</protein>
<dbReference type="InterPro" id="IPR020616">
    <property type="entry name" value="Thiolase_N"/>
</dbReference>
<gene>
    <name evidence="7" type="ORF">PQR62_14825</name>
</gene>
<organism evidence="7 8">
    <name type="scientific">Herbaspirillum lusitanum</name>
    <dbReference type="NCBI Taxonomy" id="213312"/>
    <lineage>
        <taxon>Bacteria</taxon>
        <taxon>Pseudomonadati</taxon>
        <taxon>Pseudomonadota</taxon>
        <taxon>Betaproteobacteria</taxon>
        <taxon>Burkholderiales</taxon>
        <taxon>Oxalobacteraceae</taxon>
        <taxon>Herbaspirillum</taxon>
    </lineage>
</organism>
<dbReference type="Proteomes" id="UP001629246">
    <property type="component" value="Unassembled WGS sequence"/>
</dbReference>